<dbReference type="Proteomes" id="UP000759103">
    <property type="component" value="Unassembled WGS sequence"/>
</dbReference>
<sequence>MIETERLTLRGWRAEDVESFHAIAQDAEVMRHIGPSETRRESRRAWRRMAAAQARYGHCFWVVERRADQAFVGLCGLLPLKPPVAGEVEIGWRLGRAHWGRGYAREAASACLEWAWEHLDVPTIAAVTVPGNTRSRLLMERLGMTRVIGGDFDHPALEAGDPLRRHLLYRIARPTRG</sequence>
<reference evidence="2 3" key="1">
    <citation type="submission" date="2021-07" db="EMBL/GenBank/DDBJ databases">
        <title>Sphingomonas sp.</title>
        <authorList>
            <person name="Feng G."/>
            <person name="Li J."/>
            <person name="Pan M."/>
        </authorList>
    </citation>
    <scope>NUCLEOTIDE SEQUENCE [LARGE SCALE GENOMIC DNA]</scope>
    <source>
        <strain evidence="2 3">RRHST34</strain>
    </source>
</reference>
<evidence type="ECO:0000313" key="2">
    <source>
        <dbReference type="EMBL" id="MBW6529328.1"/>
    </source>
</evidence>
<proteinExistence type="predicted"/>
<dbReference type="PANTHER" id="PTHR43792:SF1">
    <property type="entry name" value="N-ACETYLTRANSFERASE DOMAIN-CONTAINING PROTEIN"/>
    <property type="match status" value="1"/>
</dbReference>
<dbReference type="Gene3D" id="3.40.630.30">
    <property type="match status" value="1"/>
</dbReference>
<protein>
    <submittedName>
        <fullName evidence="2">GNAT family N-acetyltransferase</fullName>
    </submittedName>
</protein>
<organism evidence="2 3">
    <name type="scientific">Sphingomonas citri</name>
    <dbReference type="NCBI Taxonomy" id="2862499"/>
    <lineage>
        <taxon>Bacteria</taxon>
        <taxon>Pseudomonadati</taxon>
        <taxon>Pseudomonadota</taxon>
        <taxon>Alphaproteobacteria</taxon>
        <taxon>Sphingomonadales</taxon>
        <taxon>Sphingomonadaceae</taxon>
        <taxon>Sphingomonas</taxon>
    </lineage>
</organism>
<comment type="caution">
    <text evidence="2">The sequence shown here is derived from an EMBL/GenBank/DDBJ whole genome shotgun (WGS) entry which is preliminary data.</text>
</comment>
<dbReference type="Pfam" id="PF13302">
    <property type="entry name" value="Acetyltransf_3"/>
    <property type="match status" value="1"/>
</dbReference>
<dbReference type="PROSITE" id="PS51186">
    <property type="entry name" value="GNAT"/>
    <property type="match status" value="1"/>
</dbReference>
<gene>
    <name evidence="2" type="ORF">KZ820_01145</name>
</gene>
<dbReference type="InterPro" id="IPR016181">
    <property type="entry name" value="Acyl_CoA_acyltransferase"/>
</dbReference>
<dbReference type="RefSeq" id="WP_219746893.1">
    <property type="nucleotide sequence ID" value="NZ_JAHXZN010000001.1"/>
</dbReference>
<dbReference type="EMBL" id="JAHXZN010000001">
    <property type="protein sequence ID" value="MBW6529328.1"/>
    <property type="molecule type" value="Genomic_DNA"/>
</dbReference>
<dbReference type="SUPFAM" id="SSF55729">
    <property type="entry name" value="Acyl-CoA N-acyltransferases (Nat)"/>
    <property type="match status" value="1"/>
</dbReference>
<accession>A0ABS7BIG5</accession>
<evidence type="ECO:0000259" key="1">
    <source>
        <dbReference type="PROSITE" id="PS51186"/>
    </source>
</evidence>
<dbReference type="InterPro" id="IPR051531">
    <property type="entry name" value="N-acetyltransferase"/>
</dbReference>
<keyword evidence="3" id="KW-1185">Reference proteome</keyword>
<name>A0ABS7BIG5_9SPHN</name>
<dbReference type="PANTHER" id="PTHR43792">
    <property type="entry name" value="GNAT FAMILY, PUTATIVE (AFU_ORTHOLOGUE AFUA_3G00765)-RELATED-RELATED"/>
    <property type="match status" value="1"/>
</dbReference>
<dbReference type="InterPro" id="IPR000182">
    <property type="entry name" value="GNAT_dom"/>
</dbReference>
<feature type="domain" description="N-acetyltransferase" evidence="1">
    <location>
        <begin position="7"/>
        <end position="164"/>
    </location>
</feature>
<evidence type="ECO:0000313" key="3">
    <source>
        <dbReference type="Proteomes" id="UP000759103"/>
    </source>
</evidence>